<organism evidence="2">
    <name type="scientific">Trypanosoma congolense (strain IL3000)</name>
    <dbReference type="NCBI Taxonomy" id="1068625"/>
    <lineage>
        <taxon>Eukaryota</taxon>
        <taxon>Discoba</taxon>
        <taxon>Euglenozoa</taxon>
        <taxon>Kinetoplastea</taxon>
        <taxon>Metakinetoplastina</taxon>
        <taxon>Trypanosomatida</taxon>
        <taxon>Trypanosomatidae</taxon>
        <taxon>Trypanosoma</taxon>
        <taxon>Nannomonas</taxon>
    </lineage>
</organism>
<dbReference type="InterPro" id="IPR043360">
    <property type="entry name" value="PP2B"/>
</dbReference>
<dbReference type="SMART" id="SM00156">
    <property type="entry name" value="PP2Ac"/>
    <property type="match status" value="1"/>
</dbReference>
<sequence length="422" mass="48068">MALAQVDGHSCIVDAVKAVLRGESIETREFLSTLSKATLSREGKGFFEEVSGETVVIGPCRGHAVDLAYCLERYVLARFPNGGVNIVFLGNYVDGGHNSVEVLYMIALAMLSLPCVIPLVGRHEMLYPHHPGGFGSLRRELFLRSLRCGIPMEDMEDIVRCFFSKLPVACTVNKRFFCSSSGLASCYRFVEEIARERFQWRLGEFVQNQPMNEEEDKSNEGYAFVGSHTAAGNCLRYTHNALCNFLLRNNLFTHIGGIEYHALSERSENFMELDRRRESKYLPGWVFGRMRTEPRAPSYIFLFSASHFCDVNRNSGCILTISKSNAMVLQQFDVHAMRPAVMPCEQNHAFAWSYRLLMESVVDIFYNILRSGVAASGRKCPDDKSSFHVEVIRNEDVMKWKYRRMCEMVKSLLLRHQVEKIL</sequence>
<dbReference type="PANTHER" id="PTHR45673">
    <property type="entry name" value="SERINE/THREONINE-PROTEIN PHOSPHATASE 2B CATALYTIC SUBUNIT 1-RELATED"/>
    <property type="match status" value="1"/>
</dbReference>
<evidence type="ECO:0000259" key="1">
    <source>
        <dbReference type="SMART" id="SM00156"/>
    </source>
</evidence>
<reference evidence="2" key="1">
    <citation type="journal article" date="2012" name="Proc. Natl. Acad. Sci. U.S.A.">
        <title>Antigenic diversity is generated by distinct evolutionary mechanisms in African trypanosome species.</title>
        <authorList>
            <person name="Jackson A.P."/>
            <person name="Berry A."/>
            <person name="Aslett M."/>
            <person name="Allison H.C."/>
            <person name="Burton P."/>
            <person name="Vavrova-Anderson J."/>
            <person name="Brown R."/>
            <person name="Browne H."/>
            <person name="Corton N."/>
            <person name="Hauser H."/>
            <person name="Gamble J."/>
            <person name="Gilderthorp R."/>
            <person name="Marcello L."/>
            <person name="McQuillan J."/>
            <person name="Otto T.D."/>
            <person name="Quail M.A."/>
            <person name="Sanders M.J."/>
            <person name="van Tonder A."/>
            <person name="Ginger M.L."/>
            <person name="Field M.C."/>
            <person name="Barry J.D."/>
            <person name="Hertz-Fowler C."/>
            <person name="Berriman M."/>
        </authorList>
    </citation>
    <scope>NUCLEOTIDE SEQUENCE</scope>
    <source>
        <strain evidence="2">IL3000</strain>
    </source>
</reference>
<evidence type="ECO:0000313" key="2">
    <source>
        <dbReference type="EMBL" id="CCC90847.1"/>
    </source>
</evidence>
<protein>
    <recommendedName>
        <fullName evidence="1">Serine/threonine specific protein phosphatases domain-containing protein</fullName>
    </recommendedName>
</protein>
<proteinExistence type="predicted"/>
<feature type="domain" description="Serine/threonine specific protein phosphatases" evidence="1">
    <location>
        <begin position="25"/>
        <end position="337"/>
    </location>
</feature>
<name>G0UN87_TRYCI</name>
<dbReference type="GO" id="GO:0097720">
    <property type="term" value="P:calcineurin-mediated signaling"/>
    <property type="evidence" value="ECO:0007669"/>
    <property type="project" value="InterPro"/>
</dbReference>
<dbReference type="EMBL" id="HE575319">
    <property type="protein sequence ID" value="CCC90847.1"/>
    <property type="molecule type" value="Genomic_DNA"/>
</dbReference>
<dbReference type="PRINTS" id="PR00114">
    <property type="entry name" value="STPHPHTASE"/>
</dbReference>
<accession>G0UN87</accession>
<dbReference type="Gene3D" id="3.60.21.10">
    <property type="match status" value="1"/>
</dbReference>
<dbReference type="SUPFAM" id="SSF56300">
    <property type="entry name" value="Metallo-dependent phosphatases"/>
    <property type="match status" value="1"/>
</dbReference>
<dbReference type="InterPro" id="IPR006186">
    <property type="entry name" value="Ser/Thr-sp_prot-phosphatase"/>
</dbReference>
<dbReference type="InterPro" id="IPR029052">
    <property type="entry name" value="Metallo-depent_PP-like"/>
</dbReference>
<dbReference type="VEuPathDB" id="TriTrypDB:TcIL3000_6_790"/>
<dbReference type="InterPro" id="IPR004843">
    <property type="entry name" value="Calcineurin-like_PHP"/>
</dbReference>
<gene>
    <name evidence="2" type="ORF">TCIL3000_6_790</name>
</gene>
<dbReference type="Pfam" id="PF00149">
    <property type="entry name" value="Metallophos"/>
    <property type="match status" value="1"/>
</dbReference>
<dbReference type="GO" id="GO:0033192">
    <property type="term" value="F:calmodulin-dependent protein phosphatase activity"/>
    <property type="evidence" value="ECO:0007669"/>
    <property type="project" value="InterPro"/>
</dbReference>
<dbReference type="AlphaFoldDB" id="G0UN87"/>